<name>A0A0G0IHG6_9BACT</name>
<proteinExistence type="predicted"/>
<evidence type="ECO:0000313" key="1">
    <source>
        <dbReference type="EMBL" id="KKQ50455.1"/>
    </source>
</evidence>
<dbReference type="EMBL" id="LBTX01000005">
    <property type="protein sequence ID" value="KKQ50455.1"/>
    <property type="molecule type" value="Genomic_DNA"/>
</dbReference>
<accession>A0A0G0IHG6</accession>
<protein>
    <submittedName>
        <fullName evidence="1">Uncharacterized protein</fullName>
    </submittedName>
</protein>
<comment type="caution">
    <text evidence="1">The sequence shown here is derived from an EMBL/GenBank/DDBJ whole genome shotgun (WGS) entry which is preliminary data.</text>
</comment>
<dbReference type="AlphaFoldDB" id="A0A0G0IHG6"/>
<reference evidence="1 2" key="1">
    <citation type="journal article" date="2015" name="Nature">
        <title>rRNA introns, odd ribosomes, and small enigmatic genomes across a large radiation of phyla.</title>
        <authorList>
            <person name="Brown C.T."/>
            <person name="Hug L.A."/>
            <person name="Thomas B.C."/>
            <person name="Sharon I."/>
            <person name="Castelle C.J."/>
            <person name="Singh A."/>
            <person name="Wilkins M.J."/>
            <person name="Williams K.H."/>
            <person name="Banfield J.F."/>
        </authorList>
    </citation>
    <scope>NUCLEOTIDE SEQUENCE [LARGE SCALE GENOMIC DNA]</scope>
</reference>
<sequence length="129" mass="15397">MIESKMPENTPKVKPKDYSIHGPILTRRQYTPEIIKTYQNRLLTCFSEKICSITPEDQEKFYSQWKKQLQIVDQRQPKTYRLGIVIQHANNLICPHPFVEINHSFSQQLKNYFDFSKFYRQANSLTDIL</sequence>
<organism evidence="1 2">
    <name type="scientific">Candidatus Shapirobacteria bacterium GW2011_GWE1_38_10</name>
    <dbReference type="NCBI Taxonomy" id="1618488"/>
    <lineage>
        <taxon>Bacteria</taxon>
        <taxon>Candidatus Shapironibacteriota</taxon>
    </lineage>
</organism>
<evidence type="ECO:0000313" key="2">
    <source>
        <dbReference type="Proteomes" id="UP000034231"/>
    </source>
</evidence>
<dbReference type="Proteomes" id="UP000034231">
    <property type="component" value="Unassembled WGS sequence"/>
</dbReference>
<gene>
    <name evidence="1" type="ORF">US68_C0005G0022</name>
</gene>